<gene>
    <name evidence="2" type="primary">SSCI66010.1</name>
</gene>
<evidence type="ECO:0000313" key="2">
    <source>
        <dbReference type="EMBL" id="CDW98967.1"/>
    </source>
</evidence>
<sequence>MSGVEQQAHSELPSSSAARQPARDIELFASDLAHDISAAFLSAEEAVERAKQGPAAALRMLDQGTANLNLMVRQIQDVFSTVPLRQSSQATQARAASQATSSGH</sequence>
<reference evidence="3" key="1">
    <citation type="submission" date="2014-06" db="EMBL/GenBank/DDBJ databases">
        <authorList>
            <person name="Berkman P.J."/>
        </authorList>
    </citation>
    <scope>NUCLEOTIDE SEQUENCE [LARGE SCALE GENOMIC DNA]</scope>
</reference>
<name>A0A0F7S7W5_9BASI</name>
<feature type="region of interest" description="Disordered" evidence="1">
    <location>
        <begin position="1"/>
        <end position="20"/>
    </location>
</feature>
<proteinExistence type="predicted"/>
<evidence type="ECO:0000256" key="1">
    <source>
        <dbReference type="SAM" id="MobiDB-lite"/>
    </source>
</evidence>
<feature type="compositionally biased region" description="Polar residues" evidence="1">
    <location>
        <begin position="1"/>
        <end position="18"/>
    </location>
</feature>
<dbReference type="AlphaFoldDB" id="A0A0F7S7W5"/>
<dbReference type="EMBL" id="CCFA01003914">
    <property type="protein sequence ID" value="CDW98967.1"/>
    <property type="molecule type" value="Genomic_DNA"/>
</dbReference>
<dbReference type="Proteomes" id="UP000242770">
    <property type="component" value="Unassembled WGS sequence"/>
</dbReference>
<organism evidence="2 3">
    <name type="scientific">Sporisorium scitamineum</name>
    <dbReference type="NCBI Taxonomy" id="49012"/>
    <lineage>
        <taxon>Eukaryota</taxon>
        <taxon>Fungi</taxon>
        <taxon>Dikarya</taxon>
        <taxon>Basidiomycota</taxon>
        <taxon>Ustilaginomycotina</taxon>
        <taxon>Ustilaginomycetes</taxon>
        <taxon>Ustilaginales</taxon>
        <taxon>Ustilaginaceae</taxon>
        <taxon>Sporisorium</taxon>
    </lineage>
</organism>
<accession>A0A0F7S7W5</accession>
<protein>
    <submittedName>
        <fullName evidence="2">Uncharacterized protein</fullName>
    </submittedName>
</protein>
<evidence type="ECO:0000313" key="3">
    <source>
        <dbReference type="Proteomes" id="UP000242770"/>
    </source>
</evidence>
<keyword evidence="3" id="KW-1185">Reference proteome</keyword>